<sequence>MEAQEFGKYLPDEKQMVCRICGYKCAFSPLSRITRHSLFSFHIKSMDIHLKNQVNDEFIKSDLNFDLTKLLIACNIPLSIANYRPSKNLWRNTRVNISLHEEPSLN</sequence>
<accession>A0A0K2TLW5</accession>
<name>A0A0K2TLW5_LEPSM</name>
<organism evidence="1">
    <name type="scientific">Lepeophtheirus salmonis</name>
    <name type="common">Salmon louse</name>
    <name type="synonym">Caligus salmonis</name>
    <dbReference type="NCBI Taxonomy" id="72036"/>
    <lineage>
        <taxon>Eukaryota</taxon>
        <taxon>Metazoa</taxon>
        <taxon>Ecdysozoa</taxon>
        <taxon>Arthropoda</taxon>
        <taxon>Crustacea</taxon>
        <taxon>Multicrustacea</taxon>
        <taxon>Hexanauplia</taxon>
        <taxon>Copepoda</taxon>
        <taxon>Siphonostomatoida</taxon>
        <taxon>Caligidae</taxon>
        <taxon>Lepeophtheirus</taxon>
    </lineage>
</organism>
<proteinExistence type="predicted"/>
<protein>
    <submittedName>
        <fullName evidence="1">Uncharacterized protein</fullName>
    </submittedName>
</protein>
<reference evidence="1" key="1">
    <citation type="submission" date="2014-05" db="EMBL/GenBank/DDBJ databases">
        <authorList>
            <person name="Chronopoulou M."/>
        </authorList>
    </citation>
    <scope>NUCLEOTIDE SEQUENCE</scope>
    <source>
        <tissue evidence="1">Whole organism</tissue>
    </source>
</reference>
<dbReference type="AlphaFoldDB" id="A0A0K2TLW5"/>
<dbReference type="EMBL" id="HACA01009291">
    <property type="protein sequence ID" value="CDW26652.1"/>
    <property type="molecule type" value="Transcribed_RNA"/>
</dbReference>
<evidence type="ECO:0000313" key="1">
    <source>
        <dbReference type="EMBL" id="CDW26652.1"/>
    </source>
</evidence>